<protein>
    <submittedName>
        <fullName evidence="1">Uncharacterized protein</fullName>
    </submittedName>
</protein>
<dbReference type="Proteomes" id="UP000799302">
    <property type="component" value="Unassembled WGS sequence"/>
</dbReference>
<evidence type="ECO:0000313" key="1">
    <source>
        <dbReference type="EMBL" id="KAF2668121.1"/>
    </source>
</evidence>
<name>A0A6A6U946_9PEZI</name>
<proteinExistence type="predicted"/>
<accession>A0A6A6U946</accession>
<dbReference type="EMBL" id="MU004237">
    <property type="protein sequence ID" value="KAF2668121.1"/>
    <property type="molecule type" value="Genomic_DNA"/>
</dbReference>
<organism evidence="1 2">
    <name type="scientific">Microthyrium microscopicum</name>
    <dbReference type="NCBI Taxonomy" id="703497"/>
    <lineage>
        <taxon>Eukaryota</taxon>
        <taxon>Fungi</taxon>
        <taxon>Dikarya</taxon>
        <taxon>Ascomycota</taxon>
        <taxon>Pezizomycotina</taxon>
        <taxon>Dothideomycetes</taxon>
        <taxon>Dothideomycetes incertae sedis</taxon>
        <taxon>Microthyriales</taxon>
        <taxon>Microthyriaceae</taxon>
        <taxon>Microthyrium</taxon>
    </lineage>
</organism>
<keyword evidence="2" id="KW-1185">Reference proteome</keyword>
<gene>
    <name evidence="1" type="ORF">BT63DRAFT_426944</name>
</gene>
<reference evidence="1" key="1">
    <citation type="journal article" date="2020" name="Stud. Mycol.">
        <title>101 Dothideomycetes genomes: a test case for predicting lifestyles and emergence of pathogens.</title>
        <authorList>
            <person name="Haridas S."/>
            <person name="Albert R."/>
            <person name="Binder M."/>
            <person name="Bloem J."/>
            <person name="Labutti K."/>
            <person name="Salamov A."/>
            <person name="Andreopoulos B."/>
            <person name="Baker S."/>
            <person name="Barry K."/>
            <person name="Bills G."/>
            <person name="Bluhm B."/>
            <person name="Cannon C."/>
            <person name="Castanera R."/>
            <person name="Culley D."/>
            <person name="Daum C."/>
            <person name="Ezra D."/>
            <person name="Gonzalez J."/>
            <person name="Henrissat B."/>
            <person name="Kuo A."/>
            <person name="Liang C."/>
            <person name="Lipzen A."/>
            <person name="Lutzoni F."/>
            <person name="Magnuson J."/>
            <person name="Mondo S."/>
            <person name="Nolan M."/>
            <person name="Ohm R."/>
            <person name="Pangilinan J."/>
            <person name="Park H.-J."/>
            <person name="Ramirez L."/>
            <person name="Alfaro M."/>
            <person name="Sun H."/>
            <person name="Tritt A."/>
            <person name="Yoshinaga Y."/>
            <person name="Zwiers L.-H."/>
            <person name="Turgeon B."/>
            <person name="Goodwin S."/>
            <person name="Spatafora J."/>
            <person name="Crous P."/>
            <person name="Grigoriev I."/>
        </authorList>
    </citation>
    <scope>NUCLEOTIDE SEQUENCE</scope>
    <source>
        <strain evidence="1">CBS 115976</strain>
    </source>
</reference>
<sequence length="104" mass="12008">MYRKTLDESFLYNVATLILQEEVGESKWRSRNEFRLTQTQLMHSFLLAINRNVLESLIQGDLCFKSTHDHKVQAALDADRHDVPNQIAGIYVIGLTKNDFGQKL</sequence>
<dbReference type="AlphaFoldDB" id="A0A6A6U946"/>
<evidence type="ECO:0000313" key="2">
    <source>
        <dbReference type="Proteomes" id="UP000799302"/>
    </source>
</evidence>